<evidence type="ECO:0000256" key="8">
    <source>
        <dbReference type="SAM" id="MobiDB-lite"/>
    </source>
</evidence>
<dbReference type="PANTHER" id="PTHR22589:SF14">
    <property type="entry name" value="CHOLINE O-ACETYLTRANSFERASE"/>
    <property type="match status" value="1"/>
</dbReference>
<keyword evidence="2 10" id="KW-0808">Transferase</keyword>
<keyword evidence="3" id="KW-0530">Neurotransmitter biosynthesis</keyword>
<dbReference type="Pfam" id="PF00755">
    <property type="entry name" value="Carn_acyltransf"/>
    <property type="match status" value="2"/>
</dbReference>
<evidence type="ECO:0000256" key="3">
    <source>
        <dbReference type="ARBA" id="ARBA00022979"/>
    </source>
</evidence>
<dbReference type="PANTHER" id="PTHR22589">
    <property type="entry name" value="CARNITINE O-ACYLTRANSFERASE"/>
    <property type="match status" value="1"/>
</dbReference>
<evidence type="ECO:0000256" key="5">
    <source>
        <dbReference type="ARBA" id="ARBA00039091"/>
    </source>
</evidence>
<feature type="domain" description="Choline/carnitine acyltransferase" evidence="9">
    <location>
        <begin position="179"/>
        <end position="642"/>
    </location>
</feature>
<dbReference type="InterPro" id="IPR039551">
    <property type="entry name" value="Cho/carn_acyl_trans"/>
</dbReference>
<feature type="active site" description="Proton acceptor" evidence="7">
    <location>
        <position position="498"/>
    </location>
</feature>
<comment type="similarity">
    <text evidence="1">Belongs to the carnitine/choline acetyltransferase family.</text>
</comment>
<proteinExistence type="inferred from homology"/>
<dbReference type="Proteomes" id="UP000078542">
    <property type="component" value="Unassembled WGS sequence"/>
</dbReference>
<reference evidence="10 11" key="1">
    <citation type="submission" date="2016-03" db="EMBL/GenBank/DDBJ databases">
        <title>Cyphomyrmex costatus WGS genome.</title>
        <authorList>
            <person name="Nygaard S."/>
            <person name="Hu H."/>
            <person name="Boomsma J."/>
            <person name="Zhang G."/>
        </authorList>
    </citation>
    <scope>NUCLEOTIDE SEQUENCE [LARGE SCALE GENOMIC DNA]</scope>
    <source>
        <strain evidence="10">MS0001</strain>
        <tissue evidence="10">Whole body</tissue>
    </source>
</reference>
<dbReference type="STRING" id="456900.A0A151IG50"/>
<dbReference type="AlphaFoldDB" id="A0A151IG50"/>
<dbReference type="GO" id="GO:0005737">
    <property type="term" value="C:cytoplasm"/>
    <property type="evidence" value="ECO:0007669"/>
    <property type="project" value="TreeGrafter"/>
</dbReference>
<evidence type="ECO:0000256" key="4">
    <source>
        <dbReference type="ARBA" id="ARBA00023315"/>
    </source>
</evidence>
<keyword evidence="4" id="KW-0012">Acyltransferase</keyword>
<dbReference type="InterPro" id="IPR042231">
    <property type="entry name" value="Cho/carn_acyl_trans_2"/>
</dbReference>
<dbReference type="SUPFAM" id="SSF52777">
    <property type="entry name" value="CoA-dependent acyltransferases"/>
    <property type="match status" value="3"/>
</dbReference>
<evidence type="ECO:0000256" key="1">
    <source>
        <dbReference type="ARBA" id="ARBA00005232"/>
    </source>
</evidence>
<evidence type="ECO:0000259" key="9">
    <source>
        <dbReference type="Pfam" id="PF00755"/>
    </source>
</evidence>
<protein>
    <recommendedName>
        <fullName evidence="6">Choline O-acetyltransferase</fullName>
        <ecNumber evidence="5">2.3.1.6</ecNumber>
    </recommendedName>
</protein>
<dbReference type="GO" id="GO:0043005">
    <property type="term" value="C:neuron projection"/>
    <property type="evidence" value="ECO:0007669"/>
    <property type="project" value="TreeGrafter"/>
</dbReference>
<dbReference type="EMBL" id="KQ977771">
    <property type="protein sequence ID" value="KYM99972.1"/>
    <property type="molecule type" value="Genomic_DNA"/>
</dbReference>
<evidence type="ECO:0000256" key="7">
    <source>
        <dbReference type="PIRSR" id="PIRSR600542-1"/>
    </source>
</evidence>
<evidence type="ECO:0000313" key="11">
    <source>
        <dbReference type="Proteomes" id="UP000078542"/>
    </source>
</evidence>
<evidence type="ECO:0000313" key="10">
    <source>
        <dbReference type="EMBL" id="KYM99972.1"/>
    </source>
</evidence>
<sequence length="853" mass="96112">MVEGLGADARPYHRQSLDPGGRGCALHWEPFGLSKYPDRFHSLLLLPFRWYANFKRLENVVTVADSVVNSAEKVEGPGTRGVKESVNDSKDEDGSDVASTLSGLLAGLPTLAGPQRLANSLRQKFASNSGSCAIMEPIDRSRCTINKSHKGDFVRPTMLALRVLTPPEARFKEETLPSLPVPDLETTLQKYLAQVEAITPNHLEKTRSLVRAFLSGPGPKLQQRLFERRQKVTNWATEWWLNDMYMSVPLALPINSNPGLAAKPKRFANQQEAAVFLARFLTELLNYQELLDRSGLEVERVKSKDDKTMQSLCMAQHYQIFRIYRRPGVNSDEQIILDRASSGDHIIVAHHNQFYSVPVRASDRGRITEIELVQQLLRIMETKADPRTPPVGILTTTKRPAWAKAREELIKNERNRHNLELLERCLCVVCIDDDVLPTTFNNPMKKEDRWIGDRDYANVLHHALHGGGSRHLGANRWFDKTFHAILGKDGMWGLTYEHSAGEAPAVFKAFEDITEKVDSMSPPDENLVSSHLPAPEKLEWCLTEQSLNDIREAMMNFDALVEDLDLCILWFEDYSKEFIKSCRVSPDAYIQLALQLTYFRLHGRLVATYESAGIRRFALGRVDCIRAASPEALAWAKAMCQGDPHGQMNQPNNAMDGSPKRVQFTIYSCYDKFLSGWSYCPFALPNAPTYEKSTLFLFHSNDPSRWTQLNVASGSLPQAERIKELFDLAVQRQTKEMNDNIYGQGIDNHLMGLRYAAKEAGEPIPEIFTDEAYSIVNHFALSTSQVTTKNDVIVGYGPVVPDGYGCAYNVRKNGFIFSVSAFHSDGRTSAMQFAQTLEQSLRDMAAMIKNCKK</sequence>
<dbReference type="GO" id="GO:0004102">
    <property type="term" value="F:choline O-acetyltransferase activity"/>
    <property type="evidence" value="ECO:0007669"/>
    <property type="project" value="UniProtKB-EC"/>
</dbReference>
<keyword evidence="11" id="KW-1185">Reference proteome</keyword>
<name>A0A151IG50_9HYME</name>
<dbReference type="Gene3D" id="3.30.559.10">
    <property type="entry name" value="Chloramphenicol acetyltransferase-like domain"/>
    <property type="match status" value="2"/>
</dbReference>
<organism evidence="10 11">
    <name type="scientific">Cyphomyrmex costatus</name>
    <dbReference type="NCBI Taxonomy" id="456900"/>
    <lineage>
        <taxon>Eukaryota</taxon>
        <taxon>Metazoa</taxon>
        <taxon>Ecdysozoa</taxon>
        <taxon>Arthropoda</taxon>
        <taxon>Hexapoda</taxon>
        <taxon>Insecta</taxon>
        <taxon>Pterygota</taxon>
        <taxon>Neoptera</taxon>
        <taxon>Endopterygota</taxon>
        <taxon>Hymenoptera</taxon>
        <taxon>Apocrita</taxon>
        <taxon>Aculeata</taxon>
        <taxon>Formicoidea</taxon>
        <taxon>Formicidae</taxon>
        <taxon>Myrmicinae</taxon>
        <taxon>Cyphomyrmex</taxon>
    </lineage>
</organism>
<dbReference type="InterPro" id="IPR023213">
    <property type="entry name" value="CAT-like_dom_sf"/>
</dbReference>
<feature type="domain" description="Choline/carnitine acyltransferase" evidence="9">
    <location>
        <begin position="715"/>
        <end position="839"/>
    </location>
</feature>
<evidence type="ECO:0000256" key="2">
    <source>
        <dbReference type="ARBA" id="ARBA00022679"/>
    </source>
</evidence>
<dbReference type="EC" id="2.3.1.6" evidence="5"/>
<gene>
    <name evidence="10" type="ORF">ALC62_09210</name>
</gene>
<dbReference type="InterPro" id="IPR000542">
    <property type="entry name" value="Carn_acyl_trans"/>
</dbReference>
<accession>A0A151IG50</accession>
<dbReference type="Gene3D" id="3.30.559.70">
    <property type="entry name" value="Choline/Carnitine o-acyltransferase, domain 2"/>
    <property type="match status" value="1"/>
</dbReference>
<feature type="region of interest" description="Disordered" evidence="8">
    <location>
        <begin position="74"/>
        <end position="95"/>
    </location>
</feature>
<dbReference type="GO" id="GO:0008292">
    <property type="term" value="P:acetylcholine biosynthetic process"/>
    <property type="evidence" value="ECO:0007669"/>
    <property type="project" value="TreeGrafter"/>
</dbReference>
<dbReference type="GO" id="GO:0007274">
    <property type="term" value="P:neuromuscular synaptic transmission"/>
    <property type="evidence" value="ECO:0007669"/>
    <property type="project" value="TreeGrafter"/>
</dbReference>
<dbReference type="GO" id="GO:0045202">
    <property type="term" value="C:synapse"/>
    <property type="evidence" value="ECO:0007669"/>
    <property type="project" value="GOC"/>
</dbReference>
<evidence type="ECO:0000256" key="6">
    <source>
        <dbReference type="ARBA" id="ARBA00040495"/>
    </source>
</evidence>